<proteinExistence type="predicted"/>
<dbReference type="KEGG" id="hbe:BEI_0440"/>
<dbReference type="EMBL" id="CP021435">
    <property type="protein sequence ID" value="ATJ81427.1"/>
    <property type="molecule type" value="Genomic_DNA"/>
</dbReference>
<gene>
    <name evidence="2" type="ORF">BEI_0440</name>
</gene>
<sequence length="127" mass="13543">MFSPARHPSPIGRTAPRVGVLGPVKGEGASAASALDGGHGGDCRAARPRGRVARQGDPCPEPRALRERASRCLHGRDPGKAALLYRLAEYYSRELDGQSPETTELAALAEHCEQLTRHAAKKGRTQP</sequence>
<accession>A0A291P3G2</accession>
<evidence type="ECO:0000256" key="1">
    <source>
        <dbReference type="SAM" id="MobiDB-lite"/>
    </source>
</evidence>
<reference evidence="2 3" key="1">
    <citation type="journal article" date="2017" name="Sci. Rep.">
        <title>Revealing the Saline Adaptation Strategies of the Halophilic Bacterium Halomonas beimenensis through High-throughput Omics and Transposon Mutagenesis Approaches.</title>
        <authorList>
            <person name="Chen Y.H."/>
            <person name="Lin S.S."/>
            <person name="Shyu Y.T."/>
        </authorList>
    </citation>
    <scope>NUCLEOTIDE SEQUENCE [LARGE SCALE GENOMIC DNA]</scope>
    <source>
        <strain evidence="2 3">NTU-111</strain>
    </source>
</reference>
<protein>
    <submittedName>
        <fullName evidence="2">Uncharacterized protein</fullName>
    </submittedName>
</protein>
<feature type="region of interest" description="Disordered" evidence="1">
    <location>
        <begin position="30"/>
        <end position="62"/>
    </location>
</feature>
<dbReference type="Proteomes" id="UP000219993">
    <property type="component" value="Chromosome"/>
</dbReference>
<organism evidence="2 3">
    <name type="scientific">Halomonas beimenensis</name>
    <dbReference type="NCBI Taxonomy" id="475662"/>
    <lineage>
        <taxon>Bacteria</taxon>
        <taxon>Pseudomonadati</taxon>
        <taxon>Pseudomonadota</taxon>
        <taxon>Gammaproteobacteria</taxon>
        <taxon>Oceanospirillales</taxon>
        <taxon>Halomonadaceae</taxon>
        <taxon>Halomonas</taxon>
    </lineage>
</organism>
<evidence type="ECO:0000313" key="3">
    <source>
        <dbReference type="Proteomes" id="UP000219993"/>
    </source>
</evidence>
<keyword evidence="3" id="KW-1185">Reference proteome</keyword>
<dbReference type="AlphaFoldDB" id="A0A291P3G2"/>
<evidence type="ECO:0000313" key="2">
    <source>
        <dbReference type="EMBL" id="ATJ81427.1"/>
    </source>
</evidence>
<name>A0A291P3G2_9GAMM</name>